<dbReference type="Proteomes" id="UP000219897">
    <property type="component" value="Unassembled WGS sequence"/>
</dbReference>
<protein>
    <recommendedName>
        <fullName evidence="3">Phage protein</fullName>
    </recommendedName>
</protein>
<reference evidence="1 2" key="1">
    <citation type="submission" date="2017-09" db="EMBL/GenBank/DDBJ databases">
        <title>Large-scale bioinformatics analysis of Bacillus genomes uncovers conserved roles of natural products in bacterial physiology.</title>
        <authorList>
            <consortium name="Agbiome Team Llc"/>
            <person name="Bleich R.M."/>
            <person name="Kirk G.J."/>
            <person name="Santa Maria K.C."/>
            <person name="Allen S.E."/>
            <person name="Farag S."/>
            <person name="Shank E.A."/>
            <person name="Bowers A."/>
        </authorList>
    </citation>
    <scope>NUCLEOTIDE SEQUENCE [LARGE SCALE GENOMIC DNA]</scope>
    <source>
        <strain evidence="1 2">AFS005140</strain>
    </source>
</reference>
<evidence type="ECO:0008006" key="3">
    <source>
        <dbReference type="Google" id="ProtNLM"/>
    </source>
</evidence>
<dbReference type="RefSeq" id="WP_098317171.1">
    <property type="nucleotide sequence ID" value="NZ_NTYF01000023.1"/>
</dbReference>
<dbReference type="EMBL" id="NTYF01000023">
    <property type="protein sequence ID" value="PER55834.1"/>
    <property type="molecule type" value="Genomic_DNA"/>
</dbReference>
<sequence>MKKKVEWVFNGIVNVPDIDIEYRGFHIRPKRDFGGYPYANVNTYKKGYVVVKDGMNAMPGATWSFSVIEAKVMIDSFIEAGEDAKLFWEITREKQGLAEYEEV</sequence>
<gene>
    <name evidence="1" type="ORF">CN495_08770</name>
</gene>
<accession>A0ABD6SH35</accession>
<evidence type="ECO:0000313" key="2">
    <source>
        <dbReference type="Proteomes" id="UP000219897"/>
    </source>
</evidence>
<evidence type="ECO:0000313" key="1">
    <source>
        <dbReference type="EMBL" id="PER55834.1"/>
    </source>
</evidence>
<dbReference type="AlphaFoldDB" id="A0ABD6SH35"/>
<comment type="caution">
    <text evidence="1">The sequence shown here is derived from an EMBL/GenBank/DDBJ whole genome shotgun (WGS) entry which is preliminary data.</text>
</comment>
<proteinExistence type="predicted"/>
<name>A0ABD6SH35_BACTU</name>
<organism evidence="1 2">
    <name type="scientific">Bacillus thuringiensis</name>
    <dbReference type="NCBI Taxonomy" id="1428"/>
    <lineage>
        <taxon>Bacteria</taxon>
        <taxon>Bacillati</taxon>
        <taxon>Bacillota</taxon>
        <taxon>Bacilli</taxon>
        <taxon>Bacillales</taxon>
        <taxon>Bacillaceae</taxon>
        <taxon>Bacillus</taxon>
        <taxon>Bacillus cereus group</taxon>
    </lineage>
</organism>